<proteinExistence type="predicted"/>
<evidence type="ECO:0000256" key="1">
    <source>
        <dbReference type="SAM" id="MobiDB-lite"/>
    </source>
</evidence>
<sequence length="235" mass="26236">MFLLHSFLPLPNPKPHPPSTSHRLQTSGLRDATRNPISSIVWEVSHLISSVIYVCRCSRHILTSQSPIRHLTHLKFHNNHRLQTSGLRNATKIHNLSSYLKGLMQGVCAATRGVRSSSGCCYLRCFPHIHPKAASVTSLPSNPLPFCLTITDSFSLYPAFTSSHLIQKSKPQSHLTLIPRKPTRTPKKAPRYQTSHLRPATNPPPRPSLPPALSLPLPIKNSTYRTYCHHPTHGS</sequence>
<keyword evidence="3" id="KW-1185">Reference proteome</keyword>
<feature type="region of interest" description="Disordered" evidence="1">
    <location>
        <begin position="171"/>
        <end position="217"/>
    </location>
</feature>
<feature type="compositionally biased region" description="Pro residues" evidence="1">
    <location>
        <begin position="201"/>
        <end position="210"/>
    </location>
</feature>
<dbReference type="AlphaFoldDB" id="A0A194XLP2"/>
<gene>
    <name evidence="2" type="ORF">LY89DRAFT_428217</name>
</gene>
<dbReference type="InParanoid" id="A0A194XLP2"/>
<dbReference type="GeneID" id="28817178"/>
<accession>A0A194XLP2</accession>
<dbReference type="Proteomes" id="UP000070700">
    <property type="component" value="Unassembled WGS sequence"/>
</dbReference>
<reference evidence="2 3" key="1">
    <citation type="submission" date="2015-10" db="EMBL/GenBank/DDBJ databases">
        <title>Full genome of DAOMC 229536 Phialocephala scopiformis, a fungal endophyte of spruce producing the potent anti-insectan compound rugulosin.</title>
        <authorList>
            <consortium name="DOE Joint Genome Institute"/>
            <person name="Walker A.K."/>
            <person name="Frasz S.L."/>
            <person name="Seifert K.A."/>
            <person name="Miller J.D."/>
            <person name="Mondo S.J."/>
            <person name="Labutti K."/>
            <person name="Lipzen A."/>
            <person name="Dockter R."/>
            <person name="Kennedy M."/>
            <person name="Grigoriev I.V."/>
            <person name="Spatafora J.W."/>
        </authorList>
    </citation>
    <scope>NUCLEOTIDE SEQUENCE [LARGE SCALE GENOMIC DNA]</scope>
    <source>
        <strain evidence="2 3">CBS 120377</strain>
    </source>
</reference>
<protein>
    <submittedName>
        <fullName evidence="2">Uncharacterized protein</fullName>
    </submittedName>
</protein>
<feature type="region of interest" description="Disordered" evidence="1">
    <location>
        <begin position="11"/>
        <end position="30"/>
    </location>
</feature>
<evidence type="ECO:0000313" key="3">
    <source>
        <dbReference type="Proteomes" id="UP000070700"/>
    </source>
</evidence>
<feature type="compositionally biased region" description="Polar residues" evidence="1">
    <location>
        <begin position="19"/>
        <end position="28"/>
    </location>
</feature>
<feature type="compositionally biased region" description="Basic residues" evidence="1">
    <location>
        <begin position="181"/>
        <end position="190"/>
    </location>
</feature>
<name>A0A194XLP2_MOLSC</name>
<organism evidence="2 3">
    <name type="scientific">Mollisia scopiformis</name>
    <name type="common">Conifer needle endophyte fungus</name>
    <name type="synonym">Phialocephala scopiformis</name>
    <dbReference type="NCBI Taxonomy" id="149040"/>
    <lineage>
        <taxon>Eukaryota</taxon>
        <taxon>Fungi</taxon>
        <taxon>Dikarya</taxon>
        <taxon>Ascomycota</taxon>
        <taxon>Pezizomycotina</taxon>
        <taxon>Leotiomycetes</taxon>
        <taxon>Helotiales</taxon>
        <taxon>Mollisiaceae</taxon>
        <taxon>Mollisia</taxon>
    </lineage>
</organism>
<dbReference type="KEGG" id="psco:LY89DRAFT_428217"/>
<dbReference type="EMBL" id="KQ947408">
    <property type="protein sequence ID" value="KUJ21165.1"/>
    <property type="molecule type" value="Genomic_DNA"/>
</dbReference>
<dbReference type="RefSeq" id="XP_018075520.1">
    <property type="nucleotide sequence ID" value="XM_018207452.1"/>
</dbReference>
<evidence type="ECO:0000313" key="2">
    <source>
        <dbReference type="EMBL" id="KUJ21165.1"/>
    </source>
</evidence>